<accession>A0A0E4CXP9</accession>
<dbReference type="HOGENOM" id="CLU_023257_1_1_9"/>
<feature type="binding site" evidence="2">
    <location>
        <position position="105"/>
    </location>
    <ligand>
        <name>Mn(2+)</name>
        <dbReference type="ChEBI" id="CHEBI:29035"/>
        <label>2</label>
    </ligand>
</feature>
<name>A0A0E4CXP9_9BACL</name>
<dbReference type="PANTHER" id="PTHR11014">
    <property type="entry name" value="PEPTIDASE M20 FAMILY MEMBER"/>
    <property type="match status" value="1"/>
</dbReference>
<dbReference type="InterPro" id="IPR036264">
    <property type="entry name" value="Bact_exopeptidase_dim_dom"/>
</dbReference>
<feature type="binding site" evidence="2">
    <location>
        <position position="103"/>
    </location>
    <ligand>
        <name>Mn(2+)</name>
        <dbReference type="ChEBI" id="CHEBI:29035"/>
        <label>2</label>
    </ligand>
</feature>
<gene>
    <name evidence="4" type="primary">yxeP</name>
    <name evidence="4" type="ORF">PRIO_4193</name>
</gene>
<keyword evidence="2" id="KW-0464">Manganese</keyword>
<dbReference type="AlphaFoldDB" id="A0A0E4CXP9"/>
<dbReference type="Gene3D" id="3.30.70.360">
    <property type="match status" value="1"/>
</dbReference>
<dbReference type="Proteomes" id="UP000033163">
    <property type="component" value="Chromosome I"/>
</dbReference>
<dbReference type="EMBL" id="LN831776">
    <property type="protein sequence ID" value="CQR56595.1"/>
    <property type="molecule type" value="Genomic_DNA"/>
</dbReference>
<keyword evidence="2" id="KW-0479">Metal-binding</keyword>
<evidence type="ECO:0000313" key="5">
    <source>
        <dbReference type="Proteomes" id="UP000033163"/>
    </source>
</evidence>
<dbReference type="KEGG" id="pri:PRIO_4193"/>
<dbReference type="Pfam" id="PF01546">
    <property type="entry name" value="Peptidase_M20"/>
    <property type="match status" value="1"/>
</dbReference>
<proteinExistence type="predicted"/>
<dbReference type="InterPro" id="IPR017439">
    <property type="entry name" value="Amidohydrolase"/>
</dbReference>
<feature type="binding site" evidence="2">
    <location>
        <position position="163"/>
    </location>
    <ligand>
        <name>Mn(2+)</name>
        <dbReference type="ChEBI" id="CHEBI:29035"/>
        <label>2</label>
    </ligand>
</feature>
<dbReference type="SUPFAM" id="SSF53187">
    <property type="entry name" value="Zn-dependent exopeptidases"/>
    <property type="match status" value="1"/>
</dbReference>
<dbReference type="PIRSF" id="PIRSF005962">
    <property type="entry name" value="Pept_M20D_amidohydro"/>
    <property type="match status" value="1"/>
</dbReference>
<dbReference type="PATRIC" id="fig|1073571.4.peg.4486"/>
<dbReference type="STRING" id="483937.AMQ84_16325"/>
<dbReference type="Gene3D" id="3.40.630.10">
    <property type="entry name" value="Zn peptidases"/>
    <property type="match status" value="1"/>
</dbReference>
<dbReference type="GO" id="GO:0019877">
    <property type="term" value="P:diaminopimelate biosynthetic process"/>
    <property type="evidence" value="ECO:0007669"/>
    <property type="project" value="UniProtKB-ARBA"/>
</dbReference>
<dbReference type="FunFam" id="3.30.70.360:FF:000001">
    <property type="entry name" value="N-acetyldiaminopimelate deacetylase"/>
    <property type="match status" value="1"/>
</dbReference>
<dbReference type="SUPFAM" id="SSF55031">
    <property type="entry name" value="Bacterial exopeptidase dimerisation domain"/>
    <property type="match status" value="1"/>
</dbReference>
<feature type="binding site" evidence="2">
    <location>
        <position position="355"/>
    </location>
    <ligand>
        <name>Mn(2+)</name>
        <dbReference type="ChEBI" id="CHEBI:29035"/>
        <label>2</label>
    </ligand>
</feature>
<feature type="domain" description="Peptidase M20 dimerisation" evidence="3">
    <location>
        <begin position="183"/>
        <end position="279"/>
    </location>
</feature>
<protein>
    <submittedName>
        <fullName evidence="4">Putative hydrolase YxeP</fullName>
        <ecNumber evidence="4">3.-.-.-</ecNumber>
    </submittedName>
</protein>
<sequence length="388" mass="41486">MPVKLQDEMMQALEQHLIDVRRSLHREPELSYEEFKTTDKLRTWLAGAHISVLDLPLPTGLIAQVGQNEGPVVAIRCDIDALPVEEQTGLPFASEIPGKMHACGHDFHTAVILGAAMLLKAREAELPGKVKILFQPAEETGHGAESVLASGGLGDVAAIFGLHNSPELPTGSFGTRTGPLTAGVDRFEISVEGIGAHAATPENGVDAIVTAAQIITALQTIVSRQCGAMETVVLSVTRINGGHTWNVLPERVELEGTVRTYNEEIRASMPEKITRIIEGIAGAAGAKARLHWAPGPPATINDGVWADFSKEIAGQAGYEVHDIPPQMGGEDFALYLQQIPGAFVNIGTGPAYALHHPRFDVDEAALLPAARYFALLAEQALVQLKERA</sequence>
<dbReference type="GO" id="GO:0046872">
    <property type="term" value="F:metal ion binding"/>
    <property type="evidence" value="ECO:0007669"/>
    <property type="project" value="UniProtKB-KW"/>
</dbReference>
<evidence type="ECO:0000313" key="4">
    <source>
        <dbReference type="EMBL" id="CQR56595.1"/>
    </source>
</evidence>
<evidence type="ECO:0000256" key="1">
    <source>
        <dbReference type="ARBA" id="ARBA00022801"/>
    </source>
</evidence>
<dbReference type="MEROPS" id="M20.015"/>
<evidence type="ECO:0000256" key="2">
    <source>
        <dbReference type="PIRSR" id="PIRSR005962-1"/>
    </source>
</evidence>
<keyword evidence="1 4" id="KW-0378">Hydrolase</keyword>
<dbReference type="Pfam" id="PF07687">
    <property type="entry name" value="M20_dimer"/>
    <property type="match status" value="1"/>
</dbReference>
<evidence type="ECO:0000259" key="3">
    <source>
        <dbReference type="Pfam" id="PF07687"/>
    </source>
</evidence>
<comment type="cofactor">
    <cofactor evidence="2">
        <name>Mn(2+)</name>
        <dbReference type="ChEBI" id="CHEBI:29035"/>
    </cofactor>
    <text evidence="2">The Mn(2+) ion enhances activity.</text>
</comment>
<dbReference type="GO" id="GO:0050118">
    <property type="term" value="F:N-acetyldiaminopimelate deacetylase activity"/>
    <property type="evidence" value="ECO:0007669"/>
    <property type="project" value="UniProtKB-ARBA"/>
</dbReference>
<dbReference type="NCBIfam" id="TIGR01891">
    <property type="entry name" value="amidohydrolases"/>
    <property type="match status" value="1"/>
</dbReference>
<feature type="binding site" evidence="2">
    <location>
        <position position="139"/>
    </location>
    <ligand>
        <name>Mn(2+)</name>
        <dbReference type="ChEBI" id="CHEBI:29035"/>
        <label>2</label>
    </ligand>
</feature>
<organism evidence="4 5">
    <name type="scientific">Paenibacillus riograndensis SBR5</name>
    <dbReference type="NCBI Taxonomy" id="1073571"/>
    <lineage>
        <taxon>Bacteria</taxon>
        <taxon>Bacillati</taxon>
        <taxon>Bacillota</taxon>
        <taxon>Bacilli</taxon>
        <taxon>Bacillales</taxon>
        <taxon>Paenibacillaceae</taxon>
        <taxon>Paenibacillus</taxon>
        <taxon>Paenibacillus sonchi group</taxon>
    </lineage>
</organism>
<reference evidence="5" key="1">
    <citation type="submission" date="2015-03" db="EMBL/GenBank/DDBJ databases">
        <authorList>
            <person name="Wibberg D."/>
        </authorList>
    </citation>
    <scope>NUCLEOTIDE SEQUENCE [LARGE SCALE GENOMIC DNA]</scope>
</reference>
<dbReference type="EC" id="3.-.-.-" evidence="4"/>
<dbReference type="InterPro" id="IPR002933">
    <property type="entry name" value="Peptidase_M20"/>
</dbReference>
<dbReference type="InterPro" id="IPR011650">
    <property type="entry name" value="Peptidase_M20_dimer"/>
</dbReference>
<dbReference type="PANTHER" id="PTHR11014:SF63">
    <property type="entry name" value="METALLOPEPTIDASE, PUTATIVE (AFU_ORTHOLOGUE AFUA_6G09600)-RELATED"/>
    <property type="match status" value="1"/>
</dbReference>